<reference evidence="2 3" key="1">
    <citation type="journal article" date="2015" name="Genome Announc.">
        <title>Genome sequence and annotation of Trichoderma parareesei, the ancestor of the cellulase producer Trichoderma reesei.</title>
        <authorList>
            <person name="Yang D."/>
            <person name="Pomraning K."/>
            <person name="Kopchinskiy A."/>
            <person name="Karimi Aghcheh R."/>
            <person name="Atanasova L."/>
            <person name="Chenthamara K."/>
            <person name="Baker S.E."/>
            <person name="Zhang R."/>
            <person name="Shen Q."/>
            <person name="Freitag M."/>
            <person name="Kubicek C.P."/>
            <person name="Druzhinina I.S."/>
        </authorList>
    </citation>
    <scope>NUCLEOTIDE SEQUENCE [LARGE SCALE GENOMIC DNA]</scope>
    <source>
        <strain evidence="2 3">CBS 125925</strain>
    </source>
</reference>
<feature type="compositionally biased region" description="Pro residues" evidence="1">
    <location>
        <begin position="481"/>
        <end position="490"/>
    </location>
</feature>
<dbReference type="Proteomes" id="UP000219286">
    <property type="component" value="Unassembled WGS sequence"/>
</dbReference>
<dbReference type="OrthoDB" id="5327538at2759"/>
<feature type="region of interest" description="Disordered" evidence="1">
    <location>
        <begin position="432"/>
        <end position="496"/>
    </location>
</feature>
<accession>A0A2H2Z6Z6</accession>
<organism evidence="2 3">
    <name type="scientific">Trichoderma parareesei</name>
    <name type="common">Filamentous fungus</name>
    <dbReference type="NCBI Taxonomy" id="858221"/>
    <lineage>
        <taxon>Eukaryota</taxon>
        <taxon>Fungi</taxon>
        <taxon>Dikarya</taxon>
        <taxon>Ascomycota</taxon>
        <taxon>Pezizomycotina</taxon>
        <taxon>Sordariomycetes</taxon>
        <taxon>Hypocreomycetidae</taxon>
        <taxon>Hypocreales</taxon>
        <taxon>Hypocreaceae</taxon>
        <taxon>Trichoderma</taxon>
    </lineage>
</organism>
<dbReference type="AlphaFoldDB" id="A0A2H2Z6Z6"/>
<gene>
    <name evidence="2" type="ORF">A9Z42_0024180</name>
</gene>
<protein>
    <recommendedName>
        <fullName evidence="4">F-box domain-containing protein</fullName>
    </recommendedName>
</protein>
<sequence>MASTQQLFIAMLRSDHIKDCLFPHLATADLCAVRATSSACCNLVTKRLFTRIRVTFTAATFTRPARIAALGRIGHHIEHLTFHFAHSEATFLPPLVHPLTGDEIAFLYKPHTSMGSALTRPKYANTELGEILTQQYPPLFHAATNVPSFIYALNHIPNMRHLTIRCPGQDPRERYRRDIVDYALISLRIAVERAPMTKLNKLSLTSLHPSAFNYLRYINGIGSVPSASRRWHQITKLHISVEAWDFYGPCPGLDHLKVMDDYIRNFAPGLEKLTFAWVGAKGPCPIALSADPLFAPPRSAKKLFHEVTSPMSPLPTRPPRCPIHFPKLRYLQIRNATMNSPQLKGLIAAHQGTVKQFGFESVVLANNGSWEEALAPVDGDDKWSRSSIKAPSDISVVTGASEEGLPSPSAAVEAAGYLNSLILSDSERDVVRGVSTSDAPEQRDSEPSFSTKITRKRVRRRHRKHSKTTTTTDAGERAPESPSPLSPPPSSHSNNKSLKMRFRFSSGSSQVAYSAVPEPLNLITSPIMTSEPQPVLLQPTIYSPSSHRQAGPDEGISTVQRNLEQEKAHRLFAEDADARASALHKAKEAVLAKLGKEFYNNNNNNNNNNKKERVADAASMCRYMGAREVSGCSGEMVIEDWRGLESRTALVPLMFSRT</sequence>
<evidence type="ECO:0000256" key="1">
    <source>
        <dbReference type="SAM" id="MobiDB-lite"/>
    </source>
</evidence>
<name>A0A2H2Z6Z6_TRIPA</name>
<dbReference type="EMBL" id="LFMI01000274">
    <property type="protein sequence ID" value="OTA02098.1"/>
    <property type="molecule type" value="Genomic_DNA"/>
</dbReference>
<feature type="compositionally biased region" description="Basic residues" evidence="1">
    <location>
        <begin position="453"/>
        <end position="467"/>
    </location>
</feature>
<evidence type="ECO:0008006" key="4">
    <source>
        <dbReference type="Google" id="ProtNLM"/>
    </source>
</evidence>
<keyword evidence="3" id="KW-1185">Reference proteome</keyword>
<evidence type="ECO:0000313" key="2">
    <source>
        <dbReference type="EMBL" id="OTA02098.1"/>
    </source>
</evidence>
<evidence type="ECO:0000313" key="3">
    <source>
        <dbReference type="Proteomes" id="UP000219286"/>
    </source>
</evidence>
<proteinExistence type="predicted"/>
<comment type="caution">
    <text evidence="2">The sequence shown here is derived from an EMBL/GenBank/DDBJ whole genome shotgun (WGS) entry which is preliminary data.</text>
</comment>